<dbReference type="Gene3D" id="1.10.10.10">
    <property type="entry name" value="Winged helix-like DNA-binding domain superfamily/Winged helix DNA-binding domain"/>
    <property type="match status" value="1"/>
</dbReference>
<dbReference type="PANTHER" id="PTHR38445:SF10">
    <property type="entry name" value="GNTR-FAMILY TRANSCRIPTIONAL REGULATOR"/>
    <property type="match status" value="1"/>
</dbReference>
<dbReference type="SMART" id="SM00345">
    <property type="entry name" value="HTH_GNTR"/>
    <property type="match status" value="1"/>
</dbReference>
<dbReference type="SUPFAM" id="SSF46785">
    <property type="entry name" value="Winged helix' DNA-binding domain"/>
    <property type="match status" value="1"/>
</dbReference>
<evidence type="ECO:0000256" key="1">
    <source>
        <dbReference type="ARBA" id="ARBA00023015"/>
    </source>
</evidence>
<dbReference type="RefSeq" id="WP_013169653.1">
    <property type="nucleotide sequence ID" value="NC_014218.1"/>
</dbReference>
<proteinExistence type="predicted"/>
<evidence type="ECO:0000313" key="6">
    <source>
        <dbReference type="Proteomes" id="UP000000376"/>
    </source>
</evidence>
<reference evidence="5 6" key="1">
    <citation type="journal article" date="2010" name="Stand. Genomic Sci.">
        <title>Complete genome sequence of Arcanobacterium haemolyticum type strain (11018).</title>
        <authorList>
            <person name="Yasawong M."/>
            <person name="Teshima H."/>
            <person name="Lapidus A."/>
            <person name="Nolan M."/>
            <person name="Lucas S."/>
            <person name="Glavina Del Rio T."/>
            <person name="Tice H."/>
            <person name="Cheng J."/>
            <person name="Bruce D."/>
            <person name="Detter C."/>
            <person name="Tapia R."/>
            <person name="Han C."/>
            <person name="Goodwin L."/>
            <person name="Pitluck S."/>
            <person name="Liolios K."/>
            <person name="Ivanova N."/>
            <person name="Mavromatis K."/>
            <person name="Mikhailova N."/>
            <person name="Pati A."/>
            <person name="Chen A."/>
            <person name="Palaniappan K."/>
            <person name="Land M."/>
            <person name="Hauser L."/>
            <person name="Chang Y."/>
            <person name="Jeffries C."/>
            <person name="Rohde M."/>
            <person name="Sikorski J."/>
            <person name="Pukall R."/>
            <person name="Goker M."/>
            <person name="Woyke T."/>
            <person name="Bristow J."/>
            <person name="Eisen J."/>
            <person name="Markowitz V."/>
            <person name="Hugenholtz P."/>
            <person name="Kyrpides N."/>
            <person name="Klenk H."/>
        </authorList>
    </citation>
    <scope>NUCLEOTIDE SEQUENCE [LARGE SCALE GENOMIC DNA]</scope>
    <source>
        <strain evidence="6">ATCC 9345 / DSM 20595 / CCUG 17215 / LMG 16163 / NBRC 15585 / NCTC 8452 / 11018</strain>
    </source>
</reference>
<dbReference type="OrthoDB" id="162505at2"/>
<dbReference type="HOGENOM" id="CLU_017584_10_0_11"/>
<dbReference type="PANTHER" id="PTHR38445">
    <property type="entry name" value="HTH-TYPE TRANSCRIPTIONAL REPRESSOR YTRA"/>
    <property type="match status" value="1"/>
</dbReference>
<dbReference type="InterPro" id="IPR000524">
    <property type="entry name" value="Tscrpt_reg_HTH_GntR"/>
</dbReference>
<name>D7BMK6_ARCHD</name>
<dbReference type="EMBL" id="CP002045">
    <property type="protein sequence ID" value="ADH92155.1"/>
    <property type="molecule type" value="Genomic_DNA"/>
</dbReference>
<organism evidence="5 6">
    <name type="scientific">Arcanobacterium haemolyticum (strain ATCC 9345 / DSM 20595 / CCM 5947 / CCUG 17215 / LMG 16163 / NBRC 15585 / NCTC 8452 / 11018)</name>
    <dbReference type="NCBI Taxonomy" id="644284"/>
    <lineage>
        <taxon>Bacteria</taxon>
        <taxon>Bacillati</taxon>
        <taxon>Actinomycetota</taxon>
        <taxon>Actinomycetes</taxon>
        <taxon>Actinomycetales</taxon>
        <taxon>Actinomycetaceae</taxon>
        <taxon>Arcanobacterium</taxon>
    </lineage>
</organism>
<keyword evidence="3" id="KW-0804">Transcription</keyword>
<dbReference type="STRING" id="644284.Arch_0401"/>
<evidence type="ECO:0000259" key="4">
    <source>
        <dbReference type="PROSITE" id="PS50949"/>
    </source>
</evidence>
<dbReference type="InterPro" id="IPR036390">
    <property type="entry name" value="WH_DNA-bd_sf"/>
</dbReference>
<dbReference type="InterPro" id="IPR036388">
    <property type="entry name" value="WH-like_DNA-bd_sf"/>
</dbReference>
<dbReference type="GO" id="GO:0003677">
    <property type="term" value="F:DNA binding"/>
    <property type="evidence" value="ECO:0007669"/>
    <property type="project" value="UniProtKB-KW"/>
</dbReference>
<evidence type="ECO:0000256" key="2">
    <source>
        <dbReference type="ARBA" id="ARBA00023125"/>
    </source>
</evidence>
<dbReference type="GO" id="GO:0003700">
    <property type="term" value="F:DNA-binding transcription factor activity"/>
    <property type="evidence" value="ECO:0007669"/>
    <property type="project" value="InterPro"/>
</dbReference>
<keyword evidence="2" id="KW-0238">DNA-binding</keyword>
<keyword evidence="1" id="KW-0805">Transcription regulation</keyword>
<gene>
    <name evidence="5" type="ordered locus">Arch_0401</name>
</gene>
<dbReference type="CDD" id="cd07377">
    <property type="entry name" value="WHTH_GntR"/>
    <property type="match status" value="1"/>
</dbReference>
<protein>
    <submittedName>
        <fullName evidence="5">Transcriptional regulator, GntR family</fullName>
    </submittedName>
</protein>
<feature type="domain" description="HTH gntR-type" evidence="4">
    <location>
        <begin position="14"/>
        <end position="82"/>
    </location>
</feature>
<keyword evidence="6" id="KW-1185">Reference proteome</keyword>
<dbReference type="AlphaFoldDB" id="D7BMK6"/>
<accession>D7BMK6</accession>
<dbReference type="Pfam" id="PF00392">
    <property type="entry name" value="GntR"/>
    <property type="match status" value="1"/>
</dbReference>
<evidence type="ECO:0000313" key="5">
    <source>
        <dbReference type="EMBL" id="ADH92155.1"/>
    </source>
</evidence>
<evidence type="ECO:0000256" key="3">
    <source>
        <dbReference type="ARBA" id="ARBA00023163"/>
    </source>
</evidence>
<sequence length="129" mass="14189">MASDSSALNFNSTTPIYLQIAQDIRDKILNQELQAGAQIMSTTQYATTYRINPATANKAFTILQNEGLIYKQRGIGMFVTDNAEEILRKTGQQTYVNSTLAPAINEGLALGFTSTDILSLIHTLLEETK</sequence>
<dbReference type="eggNOG" id="COG1725">
    <property type="taxonomic scope" value="Bacteria"/>
</dbReference>
<dbReference type="KEGG" id="ahe:Arch_0401"/>
<dbReference type="PROSITE" id="PS50949">
    <property type="entry name" value="HTH_GNTR"/>
    <property type="match status" value="1"/>
</dbReference>
<dbReference type="Proteomes" id="UP000000376">
    <property type="component" value="Chromosome"/>
</dbReference>